<comment type="subcellular location">
    <subcellularLocation>
        <location evidence="1 11 12">Nucleus</location>
    </subcellularLocation>
</comment>
<dbReference type="PANTHER" id="PTHR14043">
    <property type="entry name" value="CCAAT DISPLACEMENT PROTEIN-RELATED"/>
    <property type="match status" value="1"/>
</dbReference>
<dbReference type="FunFam" id="1.10.260.40:FF:000010">
    <property type="entry name" value="Cut-like homeobox 1a"/>
    <property type="match status" value="1"/>
</dbReference>
<feature type="compositionally biased region" description="Polar residues" evidence="15">
    <location>
        <begin position="467"/>
        <end position="478"/>
    </location>
</feature>
<feature type="compositionally biased region" description="Acidic residues" evidence="15">
    <location>
        <begin position="168"/>
        <end position="177"/>
    </location>
</feature>
<feature type="region of interest" description="Disordered" evidence="15">
    <location>
        <begin position="836"/>
        <end position="858"/>
    </location>
</feature>
<gene>
    <name evidence="19" type="ORF">HPB51_009160</name>
</gene>
<evidence type="ECO:0000256" key="9">
    <source>
        <dbReference type="ARBA" id="ARBA00023163"/>
    </source>
</evidence>
<evidence type="ECO:0000256" key="8">
    <source>
        <dbReference type="ARBA" id="ARBA00023155"/>
    </source>
</evidence>
<feature type="signal peptide" evidence="16">
    <location>
        <begin position="1"/>
        <end position="35"/>
    </location>
</feature>
<keyword evidence="6 14" id="KW-0175">Coiled coil</keyword>
<feature type="compositionally biased region" description="Basic residues" evidence="15">
    <location>
        <begin position="1215"/>
        <end position="1226"/>
    </location>
</feature>
<dbReference type="FunFam" id="1.10.260.40:FF:000004">
    <property type="entry name" value="Cut-like homeobox 1a"/>
    <property type="match status" value="1"/>
</dbReference>
<keyword evidence="9 13" id="KW-0804">Transcription</keyword>
<keyword evidence="5 13" id="KW-0805">Transcription regulation</keyword>
<keyword evidence="16" id="KW-0732">Signal</keyword>
<dbReference type="Gene3D" id="1.10.10.60">
    <property type="entry name" value="Homeodomain-like"/>
    <property type="match status" value="1"/>
</dbReference>
<feature type="region of interest" description="Disordered" evidence="15">
    <location>
        <begin position="246"/>
        <end position="293"/>
    </location>
</feature>
<dbReference type="Proteomes" id="UP000821866">
    <property type="component" value="Chromosome 1"/>
</dbReference>
<feature type="domain" description="CUT" evidence="18">
    <location>
        <begin position="732"/>
        <end position="819"/>
    </location>
</feature>
<feature type="compositionally biased region" description="Low complexity" evidence="15">
    <location>
        <begin position="603"/>
        <end position="620"/>
    </location>
</feature>
<evidence type="ECO:0000259" key="17">
    <source>
        <dbReference type="PROSITE" id="PS50071"/>
    </source>
</evidence>
<evidence type="ECO:0000256" key="2">
    <source>
        <dbReference type="ARBA" id="ARBA00008190"/>
    </source>
</evidence>
<reference evidence="19" key="1">
    <citation type="journal article" date="2020" name="Cell">
        <title>Large-Scale Comparative Analyses of Tick Genomes Elucidate Their Genetic Diversity and Vector Capacities.</title>
        <authorList>
            <consortium name="Tick Genome and Microbiome Consortium (TIGMIC)"/>
            <person name="Jia N."/>
            <person name="Wang J."/>
            <person name="Shi W."/>
            <person name="Du L."/>
            <person name="Sun Y."/>
            <person name="Zhan W."/>
            <person name="Jiang J.F."/>
            <person name="Wang Q."/>
            <person name="Zhang B."/>
            <person name="Ji P."/>
            <person name="Bell-Sakyi L."/>
            <person name="Cui X.M."/>
            <person name="Yuan T.T."/>
            <person name="Jiang B.G."/>
            <person name="Yang W.F."/>
            <person name="Lam T.T."/>
            <person name="Chang Q.C."/>
            <person name="Ding S.J."/>
            <person name="Wang X.J."/>
            <person name="Zhu J.G."/>
            <person name="Ruan X.D."/>
            <person name="Zhao L."/>
            <person name="Wei J.T."/>
            <person name="Ye R.Z."/>
            <person name="Que T.C."/>
            <person name="Du C.H."/>
            <person name="Zhou Y.H."/>
            <person name="Cheng J.X."/>
            <person name="Dai P.F."/>
            <person name="Guo W.B."/>
            <person name="Han X.H."/>
            <person name="Huang E.J."/>
            <person name="Li L.F."/>
            <person name="Wei W."/>
            <person name="Gao Y.C."/>
            <person name="Liu J.Z."/>
            <person name="Shao H.Z."/>
            <person name="Wang X."/>
            <person name="Wang C.C."/>
            <person name="Yang T.C."/>
            <person name="Huo Q.B."/>
            <person name="Li W."/>
            <person name="Chen H.Y."/>
            <person name="Chen S.E."/>
            <person name="Zhou L.G."/>
            <person name="Ni X.B."/>
            <person name="Tian J.H."/>
            <person name="Sheng Y."/>
            <person name="Liu T."/>
            <person name="Pan Y.S."/>
            <person name="Xia L.Y."/>
            <person name="Li J."/>
            <person name="Zhao F."/>
            <person name="Cao W.C."/>
        </authorList>
    </citation>
    <scope>NUCLEOTIDE SEQUENCE</scope>
    <source>
        <strain evidence="19">Rmic-2018</strain>
    </source>
</reference>
<evidence type="ECO:0000256" key="13">
    <source>
        <dbReference type="RuleBase" id="RU361129"/>
    </source>
</evidence>
<dbReference type="GO" id="GO:0000977">
    <property type="term" value="F:RNA polymerase II transcription regulatory region sequence-specific DNA binding"/>
    <property type="evidence" value="ECO:0007669"/>
    <property type="project" value="TreeGrafter"/>
</dbReference>
<name>A0A9J6F0Y4_RHIMP</name>
<feature type="region of interest" description="Disordered" evidence="15">
    <location>
        <begin position="436"/>
        <end position="486"/>
    </location>
</feature>
<sequence length="1226" mass="133525">MLTMIQSDRGRQSVATVQDFALFFAIFLLVPLSDDFDSCIPVLVNINISAPWRPSRIRCCCETSCLTWTPRRRLRRPLRGTPRRPRGAALELQLASKDKEISQLVEDIRKLQSAVDSLKETSASQIAQLEGMLAEKSRIIQELEDRLDRQKDYEDIKNELRNLKMLEDSDNPSDDQDEKPTLVSSNNNNNNCVDLVLYGKNRTRLSPPLPKDDAGSPRSRLQNVEAFGSLLGEEIVSSFSRMLKSEQPQQPIVSSPPATPKSVDADAMSTGTDTSTGSGRGGPDEAAGATPPTPDPVIGASLERLQECLRQNMERHACEALNTQNVARAVRELLSAHNVGQRLFARFVLGLSQGTVSELLSKPKPWDKLTEKGRDSYRKMHAWASDDFCVFMLKSLVPKKGKESGGSSASSRQEDAAAEERIAQILSEAQQAMTIPMSKERSPAPPSSGAQNGAADDPHADSDQDVDTNNANSTQSADVPQGRETVQPEEMVARIYQEELAKLMGQRVEESFRQQQYDRTHEEIRQALSIYHHELSRLSQLALTPGHEFARFGAAALPGALLNGAFPGLSLGPELRGGPGAAAAASAAAAAAAAARVAAADSAEAMRAAHEQQQQPPTSQHQRRGGSSLAAQLAPRDWHKQRGGNKYSSAFSLVRPGVKFPGSGSTPSPPGAAGVLGLSDTPPGGAAPEDLGSSPLQRMQSITNSLLTQTATPTMPTTNQRQNKAVLPPITQQQFDQYNNLNTEEIVKKVKEQLSQYSISQRLFGENVLGLSQGSVSDLLARPKPWHMLTQKGREPFIRMKIFLEDENAVHKLVASQYKIAPEKLMRTSGFTAAFQPARRHRQRSTHPEGPMVNVPRRHHHRPAAGRQSSFLSAHLTSPPGITAGSTALTKMLMLKALASTTPPTDSMVVNPECGPCVKRVRHEARIGGGGRSLPYVQPSVYEMAALTTDLDTQTITAKIKETLMAHNIGQKIFGEAVLGLSQGSVSELLSKPKPWHMLSIKGREPFIRMQLWLNDPHNVEKLQVIKNERREANKRRRTHVDLEAAPRPMEAQPPSLPALTPGAGSFPFAAPSSPFPAAKKPRVLFSDEQKEALRLAFSMDPYPSTATIEFLANELGLSVRTITNWFHNHRMRLKQHVVSPGPDDNPPRSEPSTLLGPPPGSREGSASFDPALFRGLLVQRLAEMHGSGGDKSGPSAFGAGAAALSASMLTTVTPRHRNRATTKAR</sequence>
<dbReference type="PROSITE" id="PS51042">
    <property type="entry name" value="CUT"/>
    <property type="match status" value="3"/>
</dbReference>
<dbReference type="SMART" id="SM01109">
    <property type="entry name" value="CUT"/>
    <property type="match status" value="3"/>
</dbReference>
<feature type="region of interest" description="Disordered" evidence="15">
    <location>
        <begin position="1207"/>
        <end position="1226"/>
    </location>
</feature>
<evidence type="ECO:0000256" key="16">
    <source>
        <dbReference type="SAM" id="SignalP"/>
    </source>
</evidence>
<dbReference type="Pfam" id="PF02376">
    <property type="entry name" value="CUT"/>
    <property type="match status" value="3"/>
</dbReference>
<dbReference type="AlphaFoldDB" id="A0A9J6F0Y4"/>
<dbReference type="SUPFAM" id="SSF47413">
    <property type="entry name" value="lambda repressor-like DNA-binding domains"/>
    <property type="match status" value="3"/>
</dbReference>
<feature type="domain" description="Homeobox" evidence="17">
    <location>
        <begin position="1077"/>
        <end position="1137"/>
    </location>
</feature>
<evidence type="ECO:0000256" key="1">
    <source>
        <dbReference type="ARBA" id="ARBA00004123"/>
    </source>
</evidence>
<keyword evidence="10 11" id="KW-0539">Nucleus</keyword>
<feature type="coiled-coil region" evidence="14">
    <location>
        <begin position="94"/>
        <end position="153"/>
    </location>
</feature>
<feature type="region of interest" description="Disordered" evidence="15">
    <location>
        <begin position="399"/>
        <end position="418"/>
    </location>
</feature>
<keyword evidence="20" id="KW-1185">Reference proteome</keyword>
<dbReference type="FunFam" id="1.10.10.60:FF:000298">
    <property type="entry name" value="Homeobox protein cut-like"/>
    <property type="match status" value="1"/>
</dbReference>
<feature type="region of interest" description="Disordered" evidence="15">
    <location>
        <begin position="1137"/>
        <end position="1169"/>
    </location>
</feature>
<comment type="similarity">
    <text evidence="2 13">Belongs to the CUT homeobox family.</text>
</comment>
<dbReference type="EMBL" id="JABSTU010000001">
    <property type="protein sequence ID" value="KAH8039904.1"/>
    <property type="molecule type" value="Genomic_DNA"/>
</dbReference>
<evidence type="ECO:0000256" key="3">
    <source>
        <dbReference type="ARBA" id="ARBA00022553"/>
    </source>
</evidence>
<dbReference type="InterPro" id="IPR001356">
    <property type="entry name" value="HD"/>
</dbReference>
<dbReference type="VEuPathDB" id="VectorBase:LOC119181816"/>
<dbReference type="GO" id="GO:0000981">
    <property type="term" value="F:DNA-binding transcription factor activity, RNA polymerase II-specific"/>
    <property type="evidence" value="ECO:0007669"/>
    <property type="project" value="InterPro"/>
</dbReference>
<accession>A0A9J6F0Y4</accession>
<feature type="region of interest" description="Disordered" evidence="15">
    <location>
        <begin position="660"/>
        <end position="695"/>
    </location>
</feature>
<dbReference type="Gene3D" id="1.10.260.40">
    <property type="entry name" value="lambda repressor-like DNA-binding domains"/>
    <property type="match status" value="3"/>
</dbReference>
<feature type="chain" id="PRO_5039895615" description="Homeobox protein cut-like" evidence="16">
    <location>
        <begin position="36"/>
        <end position="1226"/>
    </location>
</feature>
<proteinExistence type="inferred from homology"/>
<evidence type="ECO:0000256" key="15">
    <source>
        <dbReference type="SAM" id="MobiDB-lite"/>
    </source>
</evidence>
<evidence type="ECO:0000259" key="18">
    <source>
        <dbReference type="PROSITE" id="PS51042"/>
    </source>
</evidence>
<keyword evidence="8 11" id="KW-0371">Homeobox</keyword>
<evidence type="ECO:0000256" key="5">
    <source>
        <dbReference type="ARBA" id="ARBA00023015"/>
    </source>
</evidence>
<evidence type="ECO:0000256" key="7">
    <source>
        <dbReference type="ARBA" id="ARBA00023125"/>
    </source>
</evidence>
<dbReference type="FunFam" id="1.10.260.40:FF:000027">
    <property type="entry name" value="Homeobox protein cut-like"/>
    <property type="match status" value="1"/>
</dbReference>
<dbReference type="Pfam" id="PF00046">
    <property type="entry name" value="Homeodomain"/>
    <property type="match status" value="1"/>
</dbReference>
<evidence type="ECO:0000256" key="11">
    <source>
        <dbReference type="PROSITE-ProRule" id="PRU00108"/>
    </source>
</evidence>
<keyword evidence="7 11" id="KW-0238">DNA-binding</keyword>
<keyword evidence="4" id="KW-0677">Repeat</keyword>
<dbReference type="InterPro" id="IPR009057">
    <property type="entry name" value="Homeodomain-like_sf"/>
</dbReference>
<keyword evidence="3" id="KW-0597">Phosphoprotein</keyword>
<evidence type="ECO:0000256" key="14">
    <source>
        <dbReference type="SAM" id="Coils"/>
    </source>
</evidence>
<evidence type="ECO:0000256" key="10">
    <source>
        <dbReference type="ARBA" id="ARBA00023242"/>
    </source>
</evidence>
<dbReference type="GO" id="GO:0030154">
    <property type="term" value="P:cell differentiation"/>
    <property type="evidence" value="ECO:0007669"/>
    <property type="project" value="UniProtKB-ARBA"/>
</dbReference>
<feature type="region of interest" description="Disordered" evidence="15">
    <location>
        <begin position="1031"/>
        <end position="1054"/>
    </location>
</feature>
<comment type="caution">
    <text evidence="19">The sequence shown here is derived from an EMBL/GenBank/DDBJ whole genome shotgun (WGS) entry which is preliminary data.</text>
</comment>
<dbReference type="PROSITE" id="PS50071">
    <property type="entry name" value="HOMEOBOX_2"/>
    <property type="match status" value="1"/>
</dbReference>
<dbReference type="SUPFAM" id="SSF46689">
    <property type="entry name" value="Homeodomain-like"/>
    <property type="match status" value="1"/>
</dbReference>
<reference evidence="19" key="2">
    <citation type="submission" date="2021-09" db="EMBL/GenBank/DDBJ databases">
        <authorList>
            <person name="Jia N."/>
            <person name="Wang J."/>
            <person name="Shi W."/>
            <person name="Du L."/>
            <person name="Sun Y."/>
            <person name="Zhan W."/>
            <person name="Jiang J."/>
            <person name="Wang Q."/>
            <person name="Zhang B."/>
            <person name="Ji P."/>
            <person name="Sakyi L.B."/>
            <person name="Cui X."/>
            <person name="Yuan T."/>
            <person name="Jiang B."/>
            <person name="Yang W."/>
            <person name="Lam T.T.-Y."/>
            <person name="Chang Q."/>
            <person name="Ding S."/>
            <person name="Wang X."/>
            <person name="Zhu J."/>
            <person name="Ruan X."/>
            <person name="Zhao L."/>
            <person name="Wei J."/>
            <person name="Que T."/>
            <person name="Du C."/>
            <person name="Cheng J."/>
            <person name="Dai P."/>
            <person name="Han X."/>
            <person name="Huang E."/>
            <person name="Gao Y."/>
            <person name="Liu J."/>
            <person name="Shao H."/>
            <person name="Ye R."/>
            <person name="Li L."/>
            <person name="Wei W."/>
            <person name="Wang X."/>
            <person name="Wang C."/>
            <person name="Huo Q."/>
            <person name="Li W."/>
            <person name="Guo W."/>
            <person name="Chen H."/>
            <person name="Chen S."/>
            <person name="Zhou L."/>
            <person name="Zhou L."/>
            <person name="Ni X."/>
            <person name="Tian J."/>
            <person name="Zhou Y."/>
            <person name="Sheng Y."/>
            <person name="Liu T."/>
            <person name="Pan Y."/>
            <person name="Xia L."/>
            <person name="Li J."/>
            <person name="Zhao F."/>
            <person name="Cao W."/>
        </authorList>
    </citation>
    <scope>NUCLEOTIDE SEQUENCE</scope>
    <source>
        <strain evidence="19">Rmic-2018</strain>
        <tissue evidence="19">Larvae</tissue>
    </source>
</reference>
<dbReference type="CDD" id="cd00086">
    <property type="entry name" value="homeodomain"/>
    <property type="match status" value="1"/>
</dbReference>
<feature type="domain" description="CUT" evidence="18">
    <location>
        <begin position="942"/>
        <end position="1029"/>
    </location>
</feature>
<dbReference type="InterPro" id="IPR010982">
    <property type="entry name" value="Lambda_DNA-bd_dom_sf"/>
</dbReference>
<feature type="domain" description="CUT" evidence="18">
    <location>
        <begin position="312"/>
        <end position="399"/>
    </location>
</feature>
<dbReference type="InterPro" id="IPR003350">
    <property type="entry name" value="CUT_dom"/>
</dbReference>
<dbReference type="InterPro" id="IPR017970">
    <property type="entry name" value="Homeobox_CS"/>
</dbReference>
<organism evidence="19 20">
    <name type="scientific">Rhipicephalus microplus</name>
    <name type="common">Cattle tick</name>
    <name type="synonym">Boophilus microplus</name>
    <dbReference type="NCBI Taxonomy" id="6941"/>
    <lineage>
        <taxon>Eukaryota</taxon>
        <taxon>Metazoa</taxon>
        <taxon>Ecdysozoa</taxon>
        <taxon>Arthropoda</taxon>
        <taxon>Chelicerata</taxon>
        <taxon>Arachnida</taxon>
        <taxon>Acari</taxon>
        <taxon>Parasitiformes</taxon>
        <taxon>Ixodida</taxon>
        <taxon>Ixodoidea</taxon>
        <taxon>Ixodidae</taxon>
        <taxon>Rhipicephalinae</taxon>
        <taxon>Rhipicephalus</taxon>
        <taxon>Boophilus</taxon>
    </lineage>
</organism>
<evidence type="ECO:0000256" key="4">
    <source>
        <dbReference type="ARBA" id="ARBA00022737"/>
    </source>
</evidence>
<feature type="region of interest" description="Disordered" evidence="15">
    <location>
        <begin position="164"/>
        <end position="190"/>
    </location>
</feature>
<dbReference type="PANTHER" id="PTHR14043:SF2">
    <property type="entry name" value="HOMEOBOX PROTEIN CUT"/>
    <property type="match status" value="1"/>
</dbReference>
<evidence type="ECO:0000256" key="12">
    <source>
        <dbReference type="RuleBase" id="RU000682"/>
    </source>
</evidence>
<dbReference type="SMART" id="SM00389">
    <property type="entry name" value="HOX"/>
    <property type="match status" value="1"/>
</dbReference>
<evidence type="ECO:0000313" key="19">
    <source>
        <dbReference type="EMBL" id="KAH8039904.1"/>
    </source>
</evidence>
<dbReference type="GO" id="GO:0005634">
    <property type="term" value="C:nucleus"/>
    <property type="evidence" value="ECO:0007669"/>
    <property type="project" value="UniProtKB-SubCell"/>
</dbReference>
<feature type="DNA-binding region" description="Homeobox" evidence="11">
    <location>
        <begin position="1079"/>
        <end position="1138"/>
    </location>
</feature>
<protein>
    <recommendedName>
        <fullName evidence="13">Homeobox protein cut-like</fullName>
    </recommendedName>
</protein>
<evidence type="ECO:0000256" key="6">
    <source>
        <dbReference type="ARBA" id="ARBA00023054"/>
    </source>
</evidence>
<feature type="region of interest" description="Disordered" evidence="15">
    <location>
        <begin position="603"/>
        <end position="644"/>
    </location>
</feature>
<dbReference type="PROSITE" id="PS00027">
    <property type="entry name" value="HOMEOBOX_1"/>
    <property type="match status" value="1"/>
</dbReference>
<evidence type="ECO:0000313" key="20">
    <source>
        <dbReference type="Proteomes" id="UP000821866"/>
    </source>
</evidence>